<comment type="caution">
    <text evidence="3">The sequence shown here is derived from an EMBL/GenBank/DDBJ whole genome shotgun (WGS) entry which is preliminary data.</text>
</comment>
<dbReference type="Proteomes" id="UP001152747">
    <property type="component" value="Unassembled WGS sequence"/>
</dbReference>
<feature type="coiled-coil region" evidence="1">
    <location>
        <begin position="666"/>
        <end position="852"/>
    </location>
</feature>
<organism evidence="3 4">
    <name type="scientific">Caenorhabditis angaria</name>
    <dbReference type="NCBI Taxonomy" id="860376"/>
    <lineage>
        <taxon>Eukaryota</taxon>
        <taxon>Metazoa</taxon>
        <taxon>Ecdysozoa</taxon>
        <taxon>Nematoda</taxon>
        <taxon>Chromadorea</taxon>
        <taxon>Rhabditida</taxon>
        <taxon>Rhabditina</taxon>
        <taxon>Rhabditomorpha</taxon>
        <taxon>Rhabditoidea</taxon>
        <taxon>Rhabditidae</taxon>
        <taxon>Peloderinae</taxon>
        <taxon>Caenorhabditis</taxon>
    </lineage>
</organism>
<keyword evidence="2" id="KW-0812">Transmembrane</keyword>
<name>A0A9P1IH74_9PELO</name>
<evidence type="ECO:0000313" key="3">
    <source>
        <dbReference type="EMBL" id="CAI5444555.1"/>
    </source>
</evidence>
<keyword evidence="1" id="KW-0175">Coiled coil</keyword>
<keyword evidence="4" id="KW-1185">Reference proteome</keyword>
<evidence type="ECO:0000256" key="2">
    <source>
        <dbReference type="SAM" id="Phobius"/>
    </source>
</evidence>
<keyword evidence="2" id="KW-1133">Transmembrane helix</keyword>
<dbReference type="AlphaFoldDB" id="A0A9P1IH74"/>
<feature type="transmembrane region" description="Helical" evidence="2">
    <location>
        <begin position="12"/>
        <end position="33"/>
    </location>
</feature>
<evidence type="ECO:0000256" key="1">
    <source>
        <dbReference type="SAM" id="Coils"/>
    </source>
</evidence>
<evidence type="ECO:0000313" key="4">
    <source>
        <dbReference type="Proteomes" id="UP001152747"/>
    </source>
</evidence>
<dbReference type="EMBL" id="CANHGI010000003">
    <property type="protein sequence ID" value="CAI5444555.1"/>
    <property type="molecule type" value="Genomic_DNA"/>
</dbReference>
<gene>
    <name evidence="3" type="ORF">CAMP_LOCUS7192</name>
</gene>
<protein>
    <submittedName>
        <fullName evidence="3">Uncharacterized protein</fullName>
    </submittedName>
</protein>
<reference evidence="3" key="1">
    <citation type="submission" date="2022-11" db="EMBL/GenBank/DDBJ databases">
        <authorList>
            <person name="Kikuchi T."/>
        </authorList>
    </citation>
    <scope>NUCLEOTIDE SEQUENCE</scope>
    <source>
        <strain evidence="3">PS1010</strain>
    </source>
</reference>
<accession>A0A9P1IH74</accession>
<proteinExistence type="predicted"/>
<sequence length="1003" mass="119650">MFNATIASTSLLIYLQYPFLPLVFIMPFLVVFAKMTDWTVQDVLNCIKIVLNDDIVARPSEDDLEKYEVDEPEEFLLFLFNKSERIGEVYDSINMFEKDLVKAWDMPEYYRYGYDKQPGTEFTENLHGGATIYKDEKGNEYTSKHDMILMFLAIFENIPMHNMVSRHFSCWINHLIRQKYENMENTYELIPYSIVLSMEKSAEEIKCQGEFEGDIREEDLFELRKYFDAEYEHVVVDHFKKLLDKFPVSSEKYQVFYKKIYMDIKGTIEKALKVHENFKDSLEPSTNPLPIVRCFTSKISEKPMKFYFEKEVFNAIKYLRKDLKDEFESDAETEKERKCGIVHMMNEQTFVEILEKYKISMAELTILKKPYYSFSTMIVSPIISNYGTFCKLATDAFREVVRYMIRNMEIFKNIYEVEFANLIMWIETNLADFFGKSGKIYAIEMWKIEEKIGKLKNDWKLKKSSIYTLRLKESYEKSEILDFVQKSFQPLNLDLEVFEFHYTKIMDNRIPKKSDIYELLNMCFENKIILSLKDLRAAFDQQNGDDTIIVDLNNAMKELGIDEKLCEVVEKVKEIANYTLAHFEVGETQPISKFEKLLEIPNFRKTFDDNSWKYLKNFIFKNLEKTKQLMKNFEHLYDFEDKNGELLFSKREQYIGDLESIRLIEKEEMERISEKMRDENKKLRSIVDAIQGQMKDERKRHQEEVQKIKEDHQKCEEKYAEDMSDITSRHTDHIRDLKNELDSMKKSKIDIEKTLKKKENEVVSTEKIKKNLENQLKTVNKEKSTIEKKLEKMENDLASVETSKKSLENQLKNMKHDMLLVEKSKKNVENQLEAAETSRKNLEDELRIEKSSNIEIHNQLIIAETSRKTVENELNLTKVNKKPRGKVLKKIKNLESWFENGIEKMNRISENHRKLSNYERILKISKSHEEIFANLNKLLQKFPSNAEIFRARNQLFKKSDFDRYVEDIREQIQRIQENPEGEFEELQFVQVMKKYEQWVEEYL</sequence>
<keyword evidence="2" id="KW-0472">Membrane</keyword>